<protein>
    <submittedName>
        <fullName evidence="1">Uncharacterized protein</fullName>
    </submittedName>
</protein>
<keyword evidence="2" id="KW-1185">Reference proteome</keyword>
<evidence type="ECO:0000313" key="2">
    <source>
        <dbReference type="Proteomes" id="UP001605036"/>
    </source>
</evidence>
<reference evidence="1 2" key="1">
    <citation type="submission" date="2024-09" db="EMBL/GenBank/DDBJ databases">
        <title>Chromosome-scale assembly of Riccia fluitans.</title>
        <authorList>
            <person name="Paukszto L."/>
            <person name="Sawicki J."/>
            <person name="Karawczyk K."/>
            <person name="Piernik-Szablinska J."/>
            <person name="Szczecinska M."/>
            <person name="Mazdziarz M."/>
        </authorList>
    </citation>
    <scope>NUCLEOTIDE SEQUENCE [LARGE SCALE GENOMIC DNA]</scope>
    <source>
        <strain evidence="1">Rf_01</strain>
        <tissue evidence="1">Aerial parts of the thallus</tissue>
    </source>
</reference>
<dbReference type="AlphaFoldDB" id="A0ABD1YMF5"/>
<dbReference type="Proteomes" id="UP001605036">
    <property type="component" value="Unassembled WGS sequence"/>
</dbReference>
<dbReference type="EMBL" id="JBHFFA010000004">
    <property type="protein sequence ID" value="KAL2631776.1"/>
    <property type="molecule type" value="Genomic_DNA"/>
</dbReference>
<comment type="caution">
    <text evidence="1">The sequence shown here is derived from an EMBL/GenBank/DDBJ whole genome shotgun (WGS) entry which is preliminary data.</text>
</comment>
<accession>A0ABD1YMF5</accession>
<proteinExistence type="predicted"/>
<sequence>MEAAEVLGNYDGRDYHLGEGVHPFGTPWGPSSVVTKPSSCGYAVPPCGAHGGEWETVAEEPTGWAVVFLPGVAISVRMTSRVVTRWQEAR</sequence>
<gene>
    <name evidence="1" type="ORF">R1flu_016462</name>
</gene>
<evidence type="ECO:0000313" key="1">
    <source>
        <dbReference type="EMBL" id="KAL2631776.1"/>
    </source>
</evidence>
<name>A0ABD1YMF5_9MARC</name>
<organism evidence="1 2">
    <name type="scientific">Riccia fluitans</name>
    <dbReference type="NCBI Taxonomy" id="41844"/>
    <lineage>
        <taxon>Eukaryota</taxon>
        <taxon>Viridiplantae</taxon>
        <taxon>Streptophyta</taxon>
        <taxon>Embryophyta</taxon>
        <taxon>Marchantiophyta</taxon>
        <taxon>Marchantiopsida</taxon>
        <taxon>Marchantiidae</taxon>
        <taxon>Marchantiales</taxon>
        <taxon>Ricciaceae</taxon>
        <taxon>Riccia</taxon>
    </lineage>
</organism>